<accession>A0A9N9KHN8</accession>
<reference evidence="1" key="1">
    <citation type="submission" date="2021-06" db="EMBL/GenBank/DDBJ databases">
        <authorList>
            <person name="Kallberg Y."/>
            <person name="Tangrot J."/>
            <person name="Rosling A."/>
        </authorList>
    </citation>
    <scope>NUCLEOTIDE SEQUENCE</scope>
    <source>
        <strain evidence="1">FL966</strain>
    </source>
</reference>
<feature type="non-terminal residue" evidence="1">
    <location>
        <position position="92"/>
    </location>
</feature>
<evidence type="ECO:0000313" key="2">
    <source>
        <dbReference type="Proteomes" id="UP000789759"/>
    </source>
</evidence>
<protein>
    <submittedName>
        <fullName evidence="1">10911_t:CDS:1</fullName>
    </submittedName>
</protein>
<organism evidence="1 2">
    <name type="scientific">Cetraspora pellucida</name>
    <dbReference type="NCBI Taxonomy" id="1433469"/>
    <lineage>
        <taxon>Eukaryota</taxon>
        <taxon>Fungi</taxon>
        <taxon>Fungi incertae sedis</taxon>
        <taxon>Mucoromycota</taxon>
        <taxon>Glomeromycotina</taxon>
        <taxon>Glomeromycetes</taxon>
        <taxon>Diversisporales</taxon>
        <taxon>Gigasporaceae</taxon>
        <taxon>Cetraspora</taxon>
    </lineage>
</organism>
<gene>
    <name evidence="1" type="ORF">CPELLU_LOCUS21187</name>
</gene>
<keyword evidence="2" id="KW-1185">Reference proteome</keyword>
<name>A0A9N9KHN8_9GLOM</name>
<dbReference type="AlphaFoldDB" id="A0A9N9KHN8"/>
<dbReference type="OrthoDB" id="10443172at2759"/>
<dbReference type="EMBL" id="CAJVQA010075019">
    <property type="protein sequence ID" value="CAG8835023.1"/>
    <property type="molecule type" value="Genomic_DNA"/>
</dbReference>
<proteinExistence type="predicted"/>
<dbReference type="Proteomes" id="UP000789759">
    <property type="component" value="Unassembled WGS sequence"/>
</dbReference>
<sequence length="92" mass="10687">SEFSFDNPFMFPEEKIDGIASIKVIIDVYKKSLGNIFEISQKNIDLIQQSLSDMMLIYQTEEEKKKFLDIVTDVLINADLQIEDINEIKIKN</sequence>
<evidence type="ECO:0000313" key="1">
    <source>
        <dbReference type="EMBL" id="CAG8835023.1"/>
    </source>
</evidence>
<feature type="non-terminal residue" evidence="1">
    <location>
        <position position="1"/>
    </location>
</feature>
<comment type="caution">
    <text evidence="1">The sequence shown here is derived from an EMBL/GenBank/DDBJ whole genome shotgun (WGS) entry which is preliminary data.</text>
</comment>